<dbReference type="PANTHER" id="PTHR12449:SF22">
    <property type="entry name" value="NUCLEOLAR PROTEIN 4"/>
    <property type="match status" value="1"/>
</dbReference>
<feature type="compositionally biased region" description="Basic residues" evidence="1">
    <location>
        <begin position="1"/>
        <end position="10"/>
    </location>
</feature>
<evidence type="ECO:0000259" key="2">
    <source>
        <dbReference type="Pfam" id="PF23079"/>
    </source>
</evidence>
<dbReference type="InterPro" id="IPR056549">
    <property type="entry name" value="HTH_NOL4"/>
</dbReference>
<gene>
    <name evidence="4" type="primary">LOC100376296</name>
</gene>
<feature type="region of interest" description="Disordered" evidence="1">
    <location>
        <begin position="1"/>
        <end position="115"/>
    </location>
</feature>
<keyword evidence="3" id="KW-1185">Reference proteome</keyword>
<feature type="compositionally biased region" description="Acidic residues" evidence="1">
    <location>
        <begin position="137"/>
        <end position="147"/>
    </location>
</feature>
<dbReference type="PANTHER" id="PTHR12449">
    <property type="entry name" value="DEATH DOMAIN-CONTAINING PROTEIN"/>
    <property type="match status" value="1"/>
</dbReference>
<dbReference type="RefSeq" id="XP_006824474.1">
    <property type="nucleotide sequence ID" value="XM_006824411.1"/>
</dbReference>
<dbReference type="Proteomes" id="UP000694865">
    <property type="component" value="Unplaced"/>
</dbReference>
<feature type="compositionally biased region" description="Basic and acidic residues" evidence="1">
    <location>
        <begin position="100"/>
        <end position="110"/>
    </location>
</feature>
<feature type="compositionally biased region" description="Polar residues" evidence="1">
    <location>
        <begin position="55"/>
        <end position="99"/>
    </location>
</feature>
<organism evidence="3 4">
    <name type="scientific">Saccoglossus kowalevskii</name>
    <name type="common">Acorn worm</name>
    <dbReference type="NCBI Taxonomy" id="10224"/>
    <lineage>
        <taxon>Eukaryota</taxon>
        <taxon>Metazoa</taxon>
        <taxon>Hemichordata</taxon>
        <taxon>Enteropneusta</taxon>
        <taxon>Harrimaniidae</taxon>
        <taxon>Saccoglossus</taxon>
    </lineage>
</organism>
<proteinExistence type="predicted"/>
<feature type="domain" description="Nucleolar protein 4 helical" evidence="2">
    <location>
        <begin position="161"/>
        <end position="258"/>
    </location>
</feature>
<evidence type="ECO:0000256" key="1">
    <source>
        <dbReference type="SAM" id="MobiDB-lite"/>
    </source>
</evidence>
<reference evidence="4" key="1">
    <citation type="submission" date="2025-08" db="UniProtKB">
        <authorList>
            <consortium name="RefSeq"/>
        </authorList>
    </citation>
    <scope>IDENTIFICATION</scope>
    <source>
        <tissue evidence="4">Testes</tissue>
    </source>
</reference>
<feature type="compositionally biased region" description="Polar residues" evidence="1">
    <location>
        <begin position="18"/>
        <end position="36"/>
    </location>
</feature>
<feature type="region of interest" description="Disordered" evidence="1">
    <location>
        <begin position="131"/>
        <end position="158"/>
    </location>
</feature>
<dbReference type="GeneID" id="100376296"/>
<protein>
    <submittedName>
        <fullName evidence="4">Uncharacterized protein C20orf112-like</fullName>
    </submittedName>
</protein>
<evidence type="ECO:0000313" key="3">
    <source>
        <dbReference type="Proteomes" id="UP000694865"/>
    </source>
</evidence>
<accession>A0ABM0MWT3</accession>
<sequence length="394" mass="43783">MSKKTSRRRLVKSEDNESLTSGDTEISEPSLNSSGDLTVDSPQPMDFKNGDENSSRASSPARSKDTGSQPLDMSGSQTTDRPFSLTGSTGRELRSSSGDIRTEADARKYEASTNGHLSFGEAGRVLDGAEDLSTGREDDDDDCDDDSDKFIDTPPQGVDPERLKAFNMFVRLFVDENLDRMVPISKQPKDKIQAIIDATYRQFPELHERSRKRIRTYLKSCRRMKRNRDANGIDVRPTPPHLTSAAAESMLAAACQSESENAKRMRLELEQQQQQQQQGDLLVQQNQYSHDIIRADRRATEYKFTNGFEGFHAGGMPPPVTAAPHHTGIIHQQHATPLTNGPTDLSMKKGSTSKPQLNPSEVQTIKQLIAGYRESAAFLLRSADELEQLLLQSN</sequence>
<name>A0ABM0MWT3_SACKO</name>
<evidence type="ECO:0000313" key="4">
    <source>
        <dbReference type="RefSeq" id="XP_006824474.1"/>
    </source>
</evidence>
<dbReference type="InterPro" id="IPR039788">
    <property type="entry name" value="NOL4/NOL4L"/>
</dbReference>
<dbReference type="Pfam" id="PF23079">
    <property type="entry name" value="HTH_NOL4_2nd"/>
    <property type="match status" value="1"/>
</dbReference>